<evidence type="ECO:0000256" key="1">
    <source>
        <dbReference type="SAM" id="Phobius"/>
    </source>
</evidence>
<keyword evidence="2" id="KW-0378">Hydrolase</keyword>
<keyword evidence="1" id="KW-0472">Membrane</keyword>
<keyword evidence="1" id="KW-0812">Transmembrane</keyword>
<dbReference type="Proteomes" id="UP001238088">
    <property type="component" value="Unassembled WGS sequence"/>
</dbReference>
<gene>
    <name evidence="2" type="ORF">J2S17_005605</name>
</gene>
<dbReference type="GO" id="GO:0006508">
    <property type="term" value="P:proteolysis"/>
    <property type="evidence" value="ECO:0007669"/>
    <property type="project" value="UniProtKB-KW"/>
</dbReference>
<protein>
    <submittedName>
        <fullName evidence="2">Membrane protease YdiL (CAAX protease family)</fullName>
    </submittedName>
</protein>
<dbReference type="EMBL" id="JAUSUB010000046">
    <property type="protein sequence ID" value="MDQ0273673.1"/>
    <property type="molecule type" value="Genomic_DNA"/>
</dbReference>
<keyword evidence="3" id="KW-1185">Reference proteome</keyword>
<reference evidence="2 3" key="1">
    <citation type="submission" date="2023-07" db="EMBL/GenBank/DDBJ databases">
        <title>Genomic Encyclopedia of Type Strains, Phase IV (KMG-IV): sequencing the most valuable type-strain genomes for metagenomic binning, comparative biology and taxonomic classification.</title>
        <authorList>
            <person name="Goeker M."/>
        </authorList>
    </citation>
    <scope>NUCLEOTIDE SEQUENCE [LARGE SCALE GENOMIC DNA]</scope>
    <source>
        <strain evidence="2 3">DSM 23494</strain>
    </source>
</reference>
<evidence type="ECO:0000313" key="2">
    <source>
        <dbReference type="EMBL" id="MDQ0273673.1"/>
    </source>
</evidence>
<name>A0ABU0AQX0_9BACI</name>
<feature type="transmembrane region" description="Helical" evidence="1">
    <location>
        <begin position="12"/>
        <end position="33"/>
    </location>
</feature>
<keyword evidence="1" id="KW-1133">Transmembrane helix</keyword>
<proteinExistence type="predicted"/>
<organism evidence="2 3">
    <name type="scientific">Cytobacillus purgationiresistens</name>
    <dbReference type="NCBI Taxonomy" id="863449"/>
    <lineage>
        <taxon>Bacteria</taxon>
        <taxon>Bacillati</taxon>
        <taxon>Bacillota</taxon>
        <taxon>Bacilli</taxon>
        <taxon>Bacillales</taxon>
        <taxon>Bacillaceae</taxon>
        <taxon>Cytobacillus</taxon>
    </lineage>
</organism>
<sequence length="104" mass="11423">MKWLLMGAGLGVVVYLLGRVVIIVMFVLGYTGFGTQDPYVSAAANGIFGLIMQLLLLAIATLIGEELAFRGVIANVLLRYGPWIGIHLVHLSLRQFTDLLKFFL</sequence>
<evidence type="ECO:0000313" key="3">
    <source>
        <dbReference type="Proteomes" id="UP001238088"/>
    </source>
</evidence>
<keyword evidence="2" id="KW-0645">Protease</keyword>
<dbReference type="GO" id="GO:0008233">
    <property type="term" value="F:peptidase activity"/>
    <property type="evidence" value="ECO:0007669"/>
    <property type="project" value="UniProtKB-KW"/>
</dbReference>
<accession>A0ABU0AQX0</accession>
<comment type="caution">
    <text evidence="2">The sequence shown here is derived from an EMBL/GenBank/DDBJ whole genome shotgun (WGS) entry which is preliminary data.</text>
</comment>
<feature type="transmembrane region" description="Helical" evidence="1">
    <location>
        <begin position="39"/>
        <end position="63"/>
    </location>
</feature>